<keyword evidence="2 4" id="KW-0808">Transferase</keyword>
<dbReference type="Gene3D" id="3.40.50.10350">
    <property type="entry name" value="Glycerate kinase, domain 1"/>
    <property type="match status" value="1"/>
</dbReference>
<proteinExistence type="inferred from homology"/>
<evidence type="ECO:0000256" key="4">
    <source>
        <dbReference type="PIRNR" id="PIRNR006078"/>
    </source>
</evidence>
<evidence type="ECO:0000313" key="5">
    <source>
        <dbReference type="EMBL" id="CUU67399.1"/>
    </source>
</evidence>
<organism evidence="5 6">
    <name type="scientific">Corynebacterium variabile</name>
    <dbReference type="NCBI Taxonomy" id="1727"/>
    <lineage>
        <taxon>Bacteria</taxon>
        <taxon>Bacillati</taxon>
        <taxon>Actinomycetota</taxon>
        <taxon>Actinomycetes</taxon>
        <taxon>Mycobacteriales</taxon>
        <taxon>Corynebacteriaceae</taxon>
        <taxon>Corynebacterium</taxon>
    </lineage>
</organism>
<dbReference type="Gene3D" id="3.90.1510.10">
    <property type="entry name" value="Glycerate kinase, domain 2"/>
    <property type="match status" value="1"/>
</dbReference>
<dbReference type="NCBIfam" id="TIGR00045">
    <property type="entry name" value="glycerate kinase"/>
    <property type="match status" value="1"/>
</dbReference>
<dbReference type="PANTHER" id="PTHR21599:SF0">
    <property type="entry name" value="GLYCERATE KINASE"/>
    <property type="match status" value="1"/>
</dbReference>
<gene>
    <name evidence="5" type="ORF">CVAR292_02761</name>
</gene>
<dbReference type="InterPro" id="IPR004381">
    <property type="entry name" value="Glycerate_kinase"/>
</dbReference>
<dbReference type="SUPFAM" id="SSF110738">
    <property type="entry name" value="Glycerate kinase I"/>
    <property type="match status" value="1"/>
</dbReference>
<dbReference type="GO" id="GO:0008887">
    <property type="term" value="F:glycerate kinase activity"/>
    <property type="evidence" value="ECO:0007669"/>
    <property type="project" value="UniProtKB-UniRule"/>
</dbReference>
<evidence type="ECO:0000256" key="1">
    <source>
        <dbReference type="ARBA" id="ARBA00006284"/>
    </source>
</evidence>
<comment type="similarity">
    <text evidence="1 4">Belongs to the glycerate kinase type-1 family.</text>
</comment>
<dbReference type="Proteomes" id="UP000182498">
    <property type="component" value="Unassembled WGS sequence"/>
</dbReference>
<evidence type="ECO:0000313" key="6">
    <source>
        <dbReference type="Proteomes" id="UP000182498"/>
    </source>
</evidence>
<dbReference type="InterPro" id="IPR018197">
    <property type="entry name" value="Glycerate_kinase_RE-like"/>
</dbReference>
<dbReference type="RefSeq" id="WP_014009527.1">
    <property type="nucleotide sequence ID" value="NZ_FAUH01000023.1"/>
</dbReference>
<evidence type="ECO:0000256" key="2">
    <source>
        <dbReference type="ARBA" id="ARBA00022679"/>
    </source>
</evidence>
<name>A0A0X2NR99_9CORY</name>
<dbReference type="OMA" id="MRVLVCP"/>
<dbReference type="EMBL" id="FAUH01000023">
    <property type="protein sequence ID" value="CUU67399.1"/>
    <property type="molecule type" value="Genomic_DNA"/>
</dbReference>
<dbReference type="PANTHER" id="PTHR21599">
    <property type="entry name" value="GLYCERATE KINASE"/>
    <property type="match status" value="1"/>
</dbReference>
<accession>A0A0X2NR99</accession>
<evidence type="ECO:0000256" key="3">
    <source>
        <dbReference type="ARBA" id="ARBA00022777"/>
    </source>
</evidence>
<dbReference type="Pfam" id="PF02595">
    <property type="entry name" value="Gly_kinase"/>
    <property type="match status" value="1"/>
</dbReference>
<reference evidence="6" key="1">
    <citation type="submission" date="2015-11" db="EMBL/GenBank/DDBJ databases">
        <authorList>
            <person name="Dugat-Bony E."/>
        </authorList>
    </citation>
    <scope>NUCLEOTIDE SEQUENCE [LARGE SCALE GENOMIC DNA]</scope>
    <source>
        <strain evidence="6">Mu292</strain>
    </source>
</reference>
<dbReference type="InterPro" id="IPR036129">
    <property type="entry name" value="Glycerate_kinase_sf"/>
</dbReference>
<dbReference type="AlphaFoldDB" id="A0A0X2NR99"/>
<dbReference type="PIRSF" id="PIRSF006078">
    <property type="entry name" value="GlxK"/>
    <property type="match status" value="1"/>
</dbReference>
<dbReference type="GO" id="GO:0031388">
    <property type="term" value="P:organic acid phosphorylation"/>
    <property type="evidence" value="ECO:0007669"/>
    <property type="project" value="UniProtKB-UniRule"/>
</dbReference>
<keyword evidence="3 4" id="KW-0418">Kinase</keyword>
<sequence>MKIVIAPDSFKESLTAVEACTAMAAGVRDILPDAEIIEIPMADGGEGTAHAFAAALDLEERTTTVTGPLGDPVEAHWCGDGTTAVVELAEAAGIHLVAPEHRDIWAADTRGVGQLLNAALDTAPQKLIIGLGGSVTTDGGLGLLAALGVTAVDAAGEPTDLRHAARITGERDPRWNDIQVVIAGDVDNPLCGPTGAAAVFGPQKGATDEDIPELDESLHHWADLLADFTGTDGTTIRGTPGAGAAGGVGAALLSVLHAEMRSGADLLLDLVDFRGKVADADFVLTGEGTIDAQTGYGKAPARVAQSAGNVPVVAFGGRVDATAESPVPGIFIDTVAISDPASSPEENLVNAADSLRKAVASWLAAQ</sequence>
<dbReference type="InterPro" id="IPR018193">
    <property type="entry name" value="Glyc_kinase_flavodox-like_fold"/>
</dbReference>
<keyword evidence="6" id="KW-1185">Reference proteome</keyword>
<protein>
    <submittedName>
        <fullName evidence="5">Glycerate kinase</fullName>
        <ecNumber evidence="5">2.7.1.31</ecNumber>
    </submittedName>
</protein>
<dbReference type="EC" id="2.7.1.31" evidence="5"/>